<protein>
    <submittedName>
        <fullName evidence="2">SDR family NAD(P)-dependent oxidoreductase</fullName>
    </submittedName>
</protein>
<evidence type="ECO:0000256" key="1">
    <source>
        <dbReference type="ARBA" id="ARBA00006484"/>
    </source>
</evidence>
<dbReference type="Pfam" id="PF00106">
    <property type="entry name" value="adh_short"/>
    <property type="match status" value="1"/>
</dbReference>
<dbReference type="CDD" id="cd05233">
    <property type="entry name" value="SDR_c"/>
    <property type="match status" value="1"/>
</dbReference>
<keyword evidence="3" id="KW-1185">Reference proteome</keyword>
<dbReference type="SUPFAM" id="SSF51735">
    <property type="entry name" value="NAD(P)-binding Rossmann-fold domains"/>
    <property type="match status" value="1"/>
</dbReference>
<dbReference type="InterPro" id="IPR036291">
    <property type="entry name" value="NAD(P)-bd_dom_sf"/>
</dbReference>
<gene>
    <name evidence="2" type="ORF">G9272_38645</name>
</gene>
<dbReference type="InterPro" id="IPR050259">
    <property type="entry name" value="SDR"/>
</dbReference>
<name>A0A6M4WZL8_9ACTN</name>
<dbReference type="RefSeq" id="WP_171400829.1">
    <property type="nucleotide sequence ID" value="NZ_CP049838.1"/>
</dbReference>
<comment type="similarity">
    <text evidence="1">Belongs to the short-chain dehydrogenases/reductases (SDR) family.</text>
</comment>
<dbReference type="EMBL" id="CP049838">
    <property type="protein sequence ID" value="QJT05509.1"/>
    <property type="molecule type" value="Genomic_DNA"/>
</dbReference>
<organism evidence="2 3">
    <name type="scientific">Streptomyces asoensis</name>
    <dbReference type="NCBI Taxonomy" id="249586"/>
    <lineage>
        <taxon>Bacteria</taxon>
        <taxon>Bacillati</taxon>
        <taxon>Actinomycetota</taxon>
        <taxon>Actinomycetes</taxon>
        <taxon>Kitasatosporales</taxon>
        <taxon>Streptomycetaceae</taxon>
        <taxon>Streptomyces</taxon>
    </lineage>
</organism>
<dbReference type="InterPro" id="IPR002347">
    <property type="entry name" value="SDR_fam"/>
</dbReference>
<dbReference type="Gene3D" id="3.40.50.720">
    <property type="entry name" value="NAD(P)-binding Rossmann-like Domain"/>
    <property type="match status" value="1"/>
</dbReference>
<evidence type="ECO:0000313" key="3">
    <source>
        <dbReference type="Proteomes" id="UP000502665"/>
    </source>
</evidence>
<dbReference type="PANTHER" id="PTHR42879:SF2">
    <property type="entry name" value="3-OXOACYL-[ACYL-CARRIER-PROTEIN] REDUCTASE FABG"/>
    <property type="match status" value="1"/>
</dbReference>
<accession>A0A6M4WZL8</accession>
<dbReference type="PANTHER" id="PTHR42879">
    <property type="entry name" value="3-OXOACYL-(ACYL-CARRIER-PROTEIN) REDUCTASE"/>
    <property type="match status" value="1"/>
</dbReference>
<dbReference type="Proteomes" id="UP000502665">
    <property type="component" value="Chromosome"/>
</dbReference>
<evidence type="ECO:0000313" key="2">
    <source>
        <dbReference type="EMBL" id="QJT05509.1"/>
    </source>
</evidence>
<dbReference type="PRINTS" id="PR00081">
    <property type="entry name" value="GDHRDH"/>
</dbReference>
<proteinExistence type="inferred from homology"/>
<dbReference type="AlphaFoldDB" id="A0A6M4WZL8"/>
<reference evidence="2" key="1">
    <citation type="submission" date="2020-03" db="EMBL/GenBank/DDBJ databases">
        <title>Molecular networking-based the target discovery of potent antiproliferative macrolactams: 5/6/7/16 polycyclic ansamycins and glycosylated trienomycin from Streptomyces cacaoi subsp. asoensis.</title>
        <authorList>
            <person name="Liu L.-L."/>
        </authorList>
    </citation>
    <scope>NUCLEOTIDE SEQUENCE [LARGE SCALE GENOMIC DNA]</scope>
    <source>
        <strain evidence="2">H2S5</strain>
    </source>
</reference>
<sequence>MSQVAIIAGAGTDTVAAAALALAADGFDVALLDADGSVGTTTVAQVRDLGHRAMAVRTDWTDAESADAAIGQVCAGLGDPSVLLTVVPVAGPGQLHALSQEQWTDTTAVPLRAVFLACQAVLDPMIKNGGGRIITVADAAGAETENATVRTALEGLTRTMALELAPLGITAHLLTAPLPVDQLGTRAGRIPTAAEFSAQAARTVAMLTGTAADPLTGQALRVGTP</sequence>